<keyword evidence="1" id="KW-0472">Membrane</keyword>
<keyword evidence="1" id="KW-0812">Transmembrane</keyword>
<feature type="transmembrane region" description="Helical" evidence="1">
    <location>
        <begin position="52"/>
        <end position="72"/>
    </location>
</feature>
<evidence type="ECO:0000313" key="3">
    <source>
        <dbReference type="Proteomes" id="UP000182719"/>
    </source>
</evidence>
<evidence type="ECO:0008006" key="4">
    <source>
        <dbReference type="Google" id="ProtNLM"/>
    </source>
</evidence>
<feature type="transmembrane region" description="Helical" evidence="1">
    <location>
        <begin position="12"/>
        <end position="32"/>
    </location>
</feature>
<evidence type="ECO:0000313" key="2">
    <source>
        <dbReference type="EMBL" id="SEM98690.1"/>
    </source>
</evidence>
<reference evidence="3" key="1">
    <citation type="submission" date="2016-10" db="EMBL/GenBank/DDBJ databases">
        <authorList>
            <person name="Varghese N."/>
            <person name="Submissions S."/>
        </authorList>
    </citation>
    <scope>NUCLEOTIDE SEQUENCE [LARGE SCALE GENOMIC DNA]</scope>
    <source>
        <strain evidence="3">DSM 17044</strain>
    </source>
</reference>
<gene>
    <name evidence="2" type="ORF">SAMN05444354_12784</name>
</gene>
<sequence length="163" mass="17804">MYELVSASGARVACVVFLLLALGLAAGLYAVLVRASGGRAVFHEEPRVRGPVATVASLLLFAFLFGTVYATVLSGFYRVELHEEEVLLHYLFPSHVVSLPRVELAEVERVAMLPGRWSIRLHTHQGAMYPSALAQEPPAFQSWRALHAYLGGGKGDVSPVEFR</sequence>
<keyword evidence="1" id="KW-1133">Transmembrane helix</keyword>
<name>A0A1H8CUN3_STIAU</name>
<accession>A0A1H8CUN3</accession>
<evidence type="ECO:0000256" key="1">
    <source>
        <dbReference type="SAM" id="Phobius"/>
    </source>
</evidence>
<dbReference type="EMBL" id="FOAP01000027">
    <property type="protein sequence ID" value="SEM98690.1"/>
    <property type="molecule type" value="Genomic_DNA"/>
</dbReference>
<keyword evidence="3" id="KW-1185">Reference proteome</keyword>
<organism evidence="2 3">
    <name type="scientific">Stigmatella aurantiaca</name>
    <dbReference type="NCBI Taxonomy" id="41"/>
    <lineage>
        <taxon>Bacteria</taxon>
        <taxon>Pseudomonadati</taxon>
        <taxon>Myxococcota</taxon>
        <taxon>Myxococcia</taxon>
        <taxon>Myxococcales</taxon>
        <taxon>Cystobacterineae</taxon>
        <taxon>Archangiaceae</taxon>
        <taxon>Stigmatella</taxon>
    </lineage>
</organism>
<protein>
    <recommendedName>
        <fullName evidence="4">PH domain-containing protein</fullName>
    </recommendedName>
</protein>
<dbReference type="AlphaFoldDB" id="A0A1H8CUN3"/>
<proteinExistence type="predicted"/>
<dbReference type="Proteomes" id="UP000182719">
    <property type="component" value="Unassembled WGS sequence"/>
</dbReference>